<proteinExistence type="predicted"/>
<organism evidence="1">
    <name type="scientific">marine sediment metagenome</name>
    <dbReference type="NCBI Taxonomy" id="412755"/>
    <lineage>
        <taxon>unclassified sequences</taxon>
        <taxon>metagenomes</taxon>
        <taxon>ecological metagenomes</taxon>
    </lineage>
</organism>
<dbReference type="CDD" id="cd00761">
    <property type="entry name" value="Glyco_tranf_GTA_type"/>
    <property type="match status" value="1"/>
</dbReference>
<dbReference type="AlphaFoldDB" id="X1V7T5"/>
<dbReference type="EMBL" id="BARW01032016">
    <property type="protein sequence ID" value="GAJ08666.1"/>
    <property type="molecule type" value="Genomic_DNA"/>
</dbReference>
<dbReference type="InterPro" id="IPR029044">
    <property type="entry name" value="Nucleotide-diphossugar_trans"/>
</dbReference>
<evidence type="ECO:0000313" key="1">
    <source>
        <dbReference type="EMBL" id="GAJ08666.1"/>
    </source>
</evidence>
<gene>
    <name evidence="1" type="ORF">S12H4_50776</name>
</gene>
<name>X1V7T5_9ZZZZ</name>
<dbReference type="SUPFAM" id="SSF53448">
    <property type="entry name" value="Nucleotide-diphospho-sugar transferases"/>
    <property type="match status" value="1"/>
</dbReference>
<feature type="non-terminal residue" evidence="1">
    <location>
        <position position="49"/>
    </location>
</feature>
<reference evidence="1" key="1">
    <citation type="journal article" date="2014" name="Front. Microbiol.">
        <title>High frequency of phylogenetically diverse reductive dehalogenase-homologous genes in deep subseafloor sedimentary metagenomes.</title>
        <authorList>
            <person name="Kawai M."/>
            <person name="Futagami T."/>
            <person name="Toyoda A."/>
            <person name="Takaki Y."/>
            <person name="Nishi S."/>
            <person name="Hori S."/>
            <person name="Arai W."/>
            <person name="Tsubouchi T."/>
            <person name="Morono Y."/>
            <person name="Uchiyama I."/>
            <person name="Ito T."/>
            <person name="Fujiyama A."/>
            <person name="Inagaki F."/>
            <person name="Takami H."/>
        </authorList>
    </citation>
    <scope>NUCLEOTIDE SEQUENCE</scope>
    <source>
        <strain evidence="1">Expedition CK06-06</strain>
    </source>
</reference>
<evidence type="ECO:0008006" key="2">
    <source>
        <dbReference type="Google" id="ProtNLM"/>
    </source>
</evidence>
<protein>
    <recommendedName>
        <fullName evidence="2">Glycosyltransferase 2-like domain-containing protein</fullName>
    </recommendedName>
</protein>
<comment type="caution">
    <text evidence="1">The sequence shown here is derived from an EMBL/GenBank/DDBJ whole genome shotgun (WGS) entry which is preliminary data.</text>
</comment>
<sequence>MNRPFKVSVVICAYTTERLQDIHEAVDSVRAQTLKPHEVILALDHNEEL</sequence>
<dbReference type="Gene3D" id="3.90.550.10">
    <property type="entry name" value="Spore Coat Polysaccharide Biosynthesis Protein SpsA, Chain A"/>
    <property type="match status" value="1"/>
</dbReference>
<accession>X1V7T5</accession>